<evidence type="ECO:0000313" key="2">
    <source>
        <dbReference type="Proteomes" id="UP000546464"/>
    </source>
</evidence>
<protein>
    <submittedName>
        <fullName evidence="1">Uncharacterized protein</fullName>
    </submittedName>
</protein>
<comment type="caution">
    <text evidence="1">The sequence shown here is derived from an EMBL/GenBank/DDBJ whole genome shotgun (WGS) entry which is preliminary data.</text>
</comment>
<dbReference type="EMBL" id="JACHVB010000025">
    <property type="protein sequence ID" value="MBC2594517.1"/>
    <property type="molecule type" value="Genomic_DNA"/>
</dbReference>
<organism evidence="1 2">
    <name type="scientific">Ruficoccus amylovorans</name>
    <dbReference type="NCBI Taxonomy" id="1804625"/>
    <lineage>
        <taxon>Bacteria</taxon>
        <taxon>Pseudomonadati</taxon>
        <taxon>Verrucomicrobiota</taxon>
        <taxon>Opitutia</taxon>
        <taxon>Puniceicoccales</taxon>
        <taxon>Cerasicoccaceae</taxon>
        <taxon>Ruficoccus</taxon>
    </lineage>
</organism>
<keyword evidence="2" id="KW-1185">Reference proteome</keyword>
<accession>A0A842HG14</accession>
<reference evidence="1 2" key="1">
    <citation type="submission" date="2020-07" db="EMBL/GenBank/DDBJ databases">
        <authorList>
            <person name="Feng X."/>
        </authorList>
    </citation>
    <scope>NUCLEOTIDE SEQUENCE [LARGE SCALE GENOMIC DNA]</scope>
    <source>
        <strain evidence="1 2">JCM31066</strain>
    </source>
</reference>
<dbReference type="AlphaFoldDB" id="A0A842HG14"/>
<gene>
    <name evidence="1" type="ORF">H5P28_09630</name>
</gene>
<sequence>MAEERDINNLITVSGGDDAQRAAAFAALEKLAQDNWNFVRTENGRVNFNTDWEPPFKELKALSKEHPGVEFNLLADAYTNRHWICKATIAEGKSNEEAISLVDDDFDAVFNEIYGCSYEQWEKQPCEPFVKLFAS</sequence>
<name>A0A842HG14_9BACT</name>
<dbReference type="Proteomes" id="UP000546464">
    <property type="component" value="Unassembled WGS sequence"/>
</dbReference>
<evidence type="ECO:0000313" key="1">
    <source>
        <dbReference type="EMBL" id="MBC2594517.1"/>
    </source>
</evidence>
<dbReference type="RefSeq" id="WP_185675498.1">
    <property type="nucleotide sequence ID" value="NZ_JACHVB010000025.1"/>
</dbReference>
<proteinExistence type="predicted"/>